<feature type="region of interest" description="Disordered" evidence="1">
    <location>
        <begin position="80"/>
        <end position="148"/>
    </location>
</feature>
<evidence type="ECO:0000313" key="3">
    <source>
        <dbReference type="Proteomes" id="UP000626109"/>
    </source>
</evidence>
<feature type="non-terminal residue" evidence="2">
    <location>
        <position position="240"/>
    </location>
</feature>
<evidence type="ECO:0000256" key="1">
    <source>
        <dbReference type="SAM" id="MobiDB-lite"/>
    </source>
</evidence>
<feature type="non-terminal residue" evidence="2">
    <location>
        <position position="1"/>
    </location>
</feature>
<organism evidence="2 3">
    <name type="scientific">Polarella glacialis</name>
    <name type="common">Dinoflagellate</name>
    <dbReference type="NCBI Taxonomy" id="89957"/>
    <lineage>
        <taxon>Eukaryota</taxon>
        <taxon>Sar</taxon>
        <taxon>Alveolata</taxon>
        <taxon>Dinophyceae</taxon>
        <taxon>Suessiales</taxon>
        <taxon>Suessiaceae</taxon>
        <taxon>Polarella</taxon>
    </lineage>
</organism>
<sequence length="240" mass="25587">GMLATPSASQEDGCDARCHTVFLPNSDGGQHKYSVLRNGPWLLLMLWQVAKESAELQAGPGDPFGIDLSMDLLESLPRFEPEQSPTAGKPPPAPSSSSARTPGSDRSKRSFGMPCASTIFKPLARTSPGGSRKASPSPDALLLATQPVPPPRVRPDSFLYALDLRGGGSALQDATEFAKFQEPARASWPRLPEASDLRPSCPVLSARANVQRCSDWAHADAADLVAEWSDADLLCKNHAS</sequence>
<accession>A0A813LTC9</accession>
<dbReference type="AlphaFoldDB" id="A0A813LTC9"/>
<gene>
    <name evidence="2" type="ORF">PGLA2088_LOCUS51161</name>
</gene>
<name>A0A813LTC9_POLGL</name>
<dbReference type="EMBL" id="CAJNNW010037555">
    <property type="protein sequence ID" value="CAE8742883.1"/>
    <property type="molecule type" value="Genomic_DNA"/>
</dbReference>
<proteinExistence type="predicted"/>
<dbReference type="Proteomes" id="UP000626109">
    <property type="component" value="Unassembled WGS sequence"/>
</dbReference>
<evidence type="ECO:0000313" key="2">
    <source>
        <dbReference type="EMBL" id="CAE8742883.1"/>
    </source>
</evidence>
<protein>
    <submittedName>
        <fullName evidence="2">Uncharacterized protein</fullName>
    </submittedName>
</protein>
<reference evidence="2" key="1">
    <citation type="submission" date="2021-02" db="EMBL/GenBank/DDBJ databases">
        <authorList>
            <person name="Dougan E. K."/>
            <person name="Rhodes N."/>
            <person name="Thang M."/>
            <person name="Chan C."/>
        </authorList>
    </citation>
    <scope>NUCLEOTIDE SEQUENCE</scope>
</reference>
<comment type="caution">
    <text evidence="2">The sequence shown here is derived from an EMBL/GenBank/DDBJ whole genome shotgun (WGS) entry which is preliminary data.</text>
</comment>